<keyword evidence="6" id="KW-1185">Reference proteome</keyword>
<dbReference type="InterPro" id="IPR003598">
    <property type="entry name" value="Ig_sub2"/>
</dbReference>
<protein>
    <recommendedName>
        <fullName evidence="7">Down syndrome cell adhesion molecule</fullName>
    </recommendedName>
</protein>
<dbReference type="CDD" id="cd00063">
    <property type="entry name" value="FN3"/>
    <property type="match status" value="3"/>
</dbReference>
<dbReference type="PROSITE" id="PS50853">
    <property type="entry name" value="FN3"/>
    <property type="match status" value="3"/>
</dbReference>
<dbReference type="AlphaFoldDB" id="A0AAV6THR3"/>
<dbReference type="GO" id="GO:0030424">
    <property type="term" value="C:axon"/>
    <property type="evidence" value="ECO:0007669"/>
    <property type="project" value="TreeGrafter"/>
</dbReference>
<dbReference type="GO" id="GO:0007420">
    <property type="term" value="P:brain development"/>
    <property type="evidence" value="ECO:0007669"/>
    <property type="project" value="TreeGrafter"/>
</dbReference>
<evidence type="ECO:0000259" key="4">
    <source>
        <dbReference type="PROSITE" id="PS50853"/>
    </source>
</evidence>
<dbReference type="SMART" id="SM00408">
    <property type="entry name" value="IGc2"/>
    <property type="match status" value="3"/>
</dbReference>
<proteinExistence type="predicted"/>
<dbReference type="Pfam" id="PF13927">
    <property type="entry name" value="Ig_3"/>
    <property type="match status" value="2"/>
</dbReference>
<feature type="domain" description="Fibronectin type-III" evidence="4">
    <location>
        <begin position="494"/>
        <end position="587"/>
    </location>
</feature>
<dbReference type="InterPro" id="IPR013098">
    <property type="entry name" value="Ig_I-set"/>
</dbReference>
<dbReference type="InterPro" id="IPR003599">
    <property type="entry name" value="Ig_sub"/>
</dbReference>
<evidence type="ECO:0000259" key="3">
    <source>
        <dbReference type="PROSITE" id="PS50835"/>
    </source>
</evidence>
<dbReference type="EMBL" id="JAFNEN010004605">
    <property type="protein sequence ID" value="KAG8170986.1"/>
    <property type="molecule type" value="Genomic_DNA"/>
</dbReference>
<dbReference type="SMART" id="SM00409">
    <property type="entry name" value="IG"/>
    <property type="match status" value="3"/>
</dbReference>
<organism evidence="5 6">
    <name type="scientific">Oedothorax gibbosus</name>
    <dbReference type="NCBI Taxonomy" id="931172"/>
    <lineage>
        <taxon>Eukaryota</taxon>
        <taxon>Metazoa</taxon>
        <taxon>Ecdysozoa</taxon>
        <taxon>Arthropoda</taxon>
        <taxon>Chelicerata</taxon>
        <taxon>Arachnida</taxon>
        <taxon>Araneae</taxon>
        <taxon>Araneomorphae</taxon>
        <taxon>Entelegynae</taxon>
        <taxon>Araneoidea</taxon>
        <taxon>Linyphiidae</taxon>
        <taxon>Erigoninae</taxon>
        <taxon>Oedothorax</taxon>
    </lineage>
</organism>
<evidence type="ECO:0000313" key="5">
    <source>
        <dbReference type="EMBL" id="KAG8170986.1"/>
    </source>
</evidence>
<gene>
    <name evidence="5" type="ORF">JTE90_010336</name>
</gene>
<dbReference type="Pfam" id="PF00041">
    <property type="entry name" value="fn3"/>
    <property type="match status" value="3"/>
</dbReference>
<dbReference type="GO" id="GO:0007411">
    <property type="term" value="P:axon guidance"/>
    <property type="evidence" value="ECO:0007669"/>
    <property type="project" value="TreeGrafter"/>
</dbReference>
<dbReference type="FunFam" id="2.60.40.10:FF:000333">
    <property type="entry name" value="Down syndrome cell adhesion molecule"/>
    <property type="match status" value="1"/>
</dbReference>
<dbReference type="InterPro" id="IPR036179">
    <property type="entry name" value="Ig-like_dom_sf"/>
</dbReference>
<keyword evidence="1" id="KW-0677">Repeat</keyword>
<dbReference type="PANTHER" id="PTHR44170:SF6">
    <property type="entry name" value="CONTACTIN"/>
    <property type="match status" value="1"/>
</dbReference>
<dbReference type="Pfam" id="PF07679">
    <property type="entry name" value="I-set"/>
    <property type="match status" value="1"/>
</dbReference>
<sequence>MLIQYLPKLNPLSMPKSLTIHSRAKLLCVASSGDQPIDFQWLKDGIILSSGQIEQLDEWTSSLTINPLSLQHIGNYTCRATNSIGSDHVSAPLFVTAAPQWVMEPSDLQIRKGGSAMLHCKAEGSPKVKISWRKSLESQDFSVLSSDNIHVFENGSLLFSNAQKSKSGTYVCEASNGIGSGLQKSVLLTVFESPVVERIVDHVTVERGHAAHVSCLAKGDQPMSYEWVKNLKVLNDYPGVSDRLSFSESPSQDNVQFTISIINTEINDEGLYSCIARNEFGSDQKDVRLMLVERPHAPHSVELVDIWSRSARLKWLAPNNGNSPILSYTVEYWSNPGGHWNVTVANPSTSCILRGLKPFTVYYFHVWASNNVGNGDASPQGQFSTAKEEPSAAPVDIKVDDIGSTFVRISWKPPPQEDWNGDLSGFYVGYRQSSSSLPFTFNTAEVDETNSYFYVLRGLRRSTRYSVNVRAFNEVGSGPPCEEITFKTNNHEPLPQPILLVQDIGSTYIQINWSMLDEMKATASGYIIHYRKSGSKWHEISIPDAHQNVYTLTNLDSGVPYQVYITSHGHAGVSEPSEIATVRTSPEAIFQAPAPTSQAHAPMVDDVTQIFIFCCSCSSSYSYK</sequence>
<feature type="domain" description="Ig-like" evidence="3">
    <location>
        <begin position="7"/>
        <end position="96"/>
    </location>
</feature>
<comment type="caution">
    <text evidence="5">The sequence shown here is derived from an EMBL/GenBank/DDBJ whole genome shotgun (WGS) entry which is preliminary data.</text>
</comment>
<evidence type="ECO:0000256" key="2">
    <source>
        <dbReference type="ARBA" id="ARBA00023157"/>
    </source>
</evidence>
<dbReference type="GO" id="GO:0005886">
    <property type="term" value="C:plasma membrane"/>
    <property type="evidence" value="ECO:0007669"/>
    <property type="project" value="TreeGrafter"/>
</dbReference>
<dbReference type="PRINTS" id="PR00014">
    <property type="entry name" value="FNTYPEIII"/>
</dbReference>
<dbReference type="SMART" id="SM00060">
    <property type="entry name" value="FN3"/>
    <property type="match status" value="3"/>
</dbReference>
<dbReference type="FunFam" id="2.60.40.10:FF:000028">
    <property type="entry name" value="Neuronal cell adhesion molecule"/>
    <property type="match status" value="1"/>
</dbReference>
<accession>A0AAV6THR3</accession>
<dbReference type="FunFam" id="2.60.40.10:FF:000104">
    <property type="entry name" value="Down syndrome cell adhesion molecule b"/>
    <property type="match status" value="1"/>
</dbReference>
<evidence type="ECO:0000256" key="1">
    <source>
        <dbReference type="ARBA" id="ARBA00022737"/>
    </source>
</evidence>
<dbReference type="SUPFAM" id="SSF48726">
    <property type="entry name" value="Immunoglobulin"/>
    <property type="match status" value="3"/>
</dbReference>
<evidence type="ECO:0000313" key="6">
    <source>
        <dbReference type="Proteomes" id="UP000827092"/>
    </source>
</evidence>
<dbReference type="PANTHER" id="PTHR44170">
    <property type="entry name" value="PROTEIN SIDEKICK"/>
    <property type="match status" value="1"/>
</dbReference>
<dbReference type="InterPro" id="IPR003961">
    <property type="entry name" value="FN3_dom"/>
</dbReference>
<feature type="domain" description="Ig-like" evidence="3">
    <location>
        <begin position="99"/>
        <end position="189"/>
    </location>
</feature>
<dbReference type="PROSITE" id="PS50835">
    <property type="entry name" value="IG_LIKE"/>
    <property type="match status" value="3"/>
</dbReference>
<dbReference type="Proteomes" id="UP000827092">
    <property type="component" value="Unassembled WGS sequence"/>
</dbReference>
<reference evidence="5 6" key="1">
    <citation type="journal article" date="2022" name="Nat. Ecol. Evol.">
        <title>A masculinizing supergene underlies an exaggerated male reproductive morph in a spider.</title>
        <authorList>
            <person name="Hendrickx F."/>
            <person name="De Corte Z."/>
            <person name="Sonet G."/>
            <person name="Van Belleghem S.M."/>
            <person name="Kostlbacher S."/>
            <person name="Vangestel C."/>
        </authorList>
    </citation>
    <scope>NUCLEOTIDE SEQUENCE [LARGE SCALE GENOMIC DNA]</scope>
    <source>
        <strain evidence="5">W744_W776</strain>
    </source>
</reference>
<name>A0AAV6THR3_9ARAC</name>
<evidence type="ECO:0008006" key="7">
    <source>
        <dbReference type="Google" id="ProtNLM"/>
    </source>
</evidence>
<feature type="domain" description="Ig-like" evidence="3">
    <location>
        <begin position="194"/>
        <end position="288"/>
    </location>
</feature>
<feature type="domain" description="Fibronectin type-III" evidence="4">
    <location>
        <begin position="297"/>
        <end position="388"/>
    </location>
</feature>
<dbReference type="InterPro" id="IPR007110">
    <property type="entry name" value="Ig-like_dom"/>
</dbReference>
<dbReference type="GO" id="GO:0098632">
    <property type="term" value="F:cell-cell adhesion mediator activity"/>
    <property type="evidence" value="ECO:0007669"/>
    <property type="project" value="TreeGrafter"/>
</dbReference>
<dbReference type="Gene3D" id="2.60.40.10">
    <property type="entry name" value="Immunoglobulins"/>
    <property type="match status" value="6"/>
</dbReference>
<dbReference type="InterPro" id="IPR013783">
    <property type="entry name" value="Ig-like_fold"/>
</dbReference>
<dbReference type="InterPro" id="IPR036116">
    <property type="entry name" value="FN3_sf"/>
</dbReference>
<keyword evidence="2" id="KW-1015">Disulfide bond</keyword>
<dbReference type="SUPFAM" id="SSF49265">
    <property type="entry name" value="Fibronectin type III"/>
    <property type="match status" value="2"/>
</dbReference>
<feature type="domain" description="Fibronectin type-III" evidence="4">
    <location>
        <begin position="393"/>
        <end position="491"/>
    </location>
</feature>